<sequence length="875" mass="97728">MSSLQAEYQRFLVYLAGQPVHDDVRRMANLIMANLRILAEVGTQRRGRSTRLAPLALQQLAQTPAELPGATQLAQAARSHLRLDRLEVGPFRGFMQAESFDLSRDITLIYGPNGTGKSSFFEALEMAMLGSISEAEAKRFDNRAYCNNARLGRHVAPRLMGSLNGATAAQVQADEESFRFCFVEKNRLDDFGRIAARTPGDQRQLIATLFGVDQFSEFVRGFNATLDENLSISSIKAIQLEGRRNQVAASQQTLDGYPQRLVGIAQGEEALAARIYPGSTYQGCVDWIFGTQERPGQLAYLQGVLESPLPIIHGCTAASLWQMRAQVYEWHGASQAAQQALNARAADVSFSNLYDSLLQLAEGAAACPACGTPLDRVAYDPFERARTGLAQLAELRTLQQQSVDATNNCNEALRSLLIEMRRVCDVASQVCPNEFQAAQLPVLPPTSVGQWLQPWMSDSERSWQALMQLMTFIEQADAASRQVVEQRQTFVQQRQTLDGFRGEIERCRLMRAQALQEFTQAQATITQFETDNQQLIEEVGREALVLEHNRRIKVAYDAYLLQLQAYLAALPAQLLQGLGDSARDLYNLFNREDPRPAQINALWLPLAENGKIEIEFVGQPGERYDALLILSEGHIRCLGLAILLAKNLAEDCPIVIFDDVVNAIDDEHRDGIWRTFFESGLLDAKQVILTSHAEEFLHRIQQEIGAQRAAQIRRYRFLPHHGEHHLRIDTDPPTKNYVLLANAALQAEEKRDALRHSRAAIESLTDRAWTWFGKRQDGRLELKLGGPRAKWELNNKCLKLRAALGRIPNPAQGLQDFLAGLEALLHINGASIEWSYLNSGTHDSQQDHEFDRAAVNTIVTAALAMDRGLEVLRNG</sequence>
<dbReference type="Pfam" id="PF13476">
    <property type="entry name" value="AAA_23"/>
    <property type="match status" value="1"/>
</dbReference>
<evidence type="ECO:0000313" key="3">
    <source>
        <dbReference type="Proteomes" id="UP000030949"/>
    </source>
</evidence>
<evidence type="ECO:0000259" key="1">
    <source>
        <dbReference type="Pfam" id="PF13476"/>
    </source>
</evidence>
<reference evidence="3" key="1">
    <citation type="submission" date="2015-03" db="EMBL/GenBank/DDBJ databases">
        <title>Pseudomonas frederiksbergensis hydrocarbon degrader.</title>
        <authorList>
            <person name="Brown L.M."/>
            <person name="Ruiz O.N."/>
            <person name="Mueller S."/>
            <person name="Gunasekera T.S."/>
        </authorList>
    </citation>
    <scope>NUCLEOTIDE SEQUENCE [LARGE SCALE GENOMIC DNA]</scope>
    <source>
        <strain evidence="3">SI8</strain>
    </source>
</reference>
<dbReference type="InterPro" id="IPR027417">
    <property type="entry name" value="P-loop_NTPase"/>
</dbReference>
<gene>
    <name evidence="2" type="ORF">JZ00_02390</name>
</gene>
<name>A0A0B1Z7Z4_9PSED</name>
<dbReference type="PANTHER" id="PTHR32182:SF0">
    <property type="entry name" value="DNA REPLICATION AND REPAIR PROTEIN RECF"/>
    <property type="match status" value="1"/>
</dbReference>
<dbReference type="GO" id="GO:0000731">
    <property type="term" value="P:DNA synthesis involved in DNA repair"/>
    <property type="evidence" value="ECO:0007669"/>
    <property type="project" value="TreeGrafter"/>
</dbReference>
<dbReference type="Gene3D" id="3.40.50.300">
    <property type="entry name" value="P-loop containing nucleotide triphosphate hydrolases"/>
    <property type="match status" value="2"/>
</dbReference>
<dbReference type="EMBL" id="JQGJ01000001">
    <property type="protein sequence ID" value="KHK66710.1"/>
    <property type="molecule type" value="Genomic_DNA"/>
</dbReference>
<dbReference type="SUPFAM" id="SSF52540">
    <property type="entry name" value="P-loop containing nucleoside triphosphate hydrolases"/>
    <property type="match status" value="1"/>
</dbReference>
<feature type="domain" description="Rad50/SbcC-type AAA" evidence="1">
    <location>
        <begin position="90"/>
        <end position="143"/>
    </location>
</feature>
<dbReference type="PANTHER" id="PTHR32182">
    <property type="entry name" value="DNA REPLICATION AND REPAIR PROTEIN RECF"/>
    <property type="match status" value="1"/>
</dbReference>
<evidence type="ECO:0000313" key="2">
    <source>
        <dbReference type="EMBL" id="KHK66710.1"/>
    </source>
</evidence>
<dbReference type="InterPro" id="IPR038729">
    <property type="entry name" value="Rad50/SbcC_AAA"/>
</dbReference>
<dbReference type="Proteomes" id="UP000030949">
    <property type="component" value="Unassembled WGS sequence"/>
</dbReference>
<protein>
    <submittedName>
        <fullName evidence="2">ATPase</fullName>
    </submittedName>
</protein>
<comment type="caution">
    <text evidence="2">The sequence shown here is derived from an EMBL/GenBank/DDBJ whole genome shotgun (WGS) entry which is preliminary data.</text>
</comment>
<dbReference type="RefSeq" id="WP_039588694.1">
    <property type="nucleotide sequence ID" value="NZ_JQGJ02000002.1"/>
</dbReference>
<dbReference type="AlphaFoldDB" id="A0A0B1Z7Z4"/>
<proteinExistence type="predicted"/>
<organism evidence="2 3">
    <name type="scientific">Pseudomonas frederiksbergensis</name>
    <dbReference type="NCBI Taxonomy" id="104087"/>
    <lineage>
        <taxon>Bacteria</taxon>
        <taxon>Pseudomonadati</taxon>
        <taxon>Pseudomonadota</taxon>
        <taxon>Gammaproteobacteria</taxon>
        <taxon>Pseudomonadales</taxon>
        <taxon>Pseudomonadaceae</taxon>
        <taxon>Pseudomonas</taxon>
    </lineage>
</organism>
<dbReference type="GO" id="GO:0006302">
    <property type="term" value="P:double-strand break repair"/>
    <property type="evidence" value="ECO:0007669"/>
    <property type="project" value="InterPro"/>
</dbReference>
<dbReference type="OrthoDB" id="8670240at2"/>
<dbReference type="GO" id="GO:0016887">
    <property type="term" value="F:ATP hydrolysis activity"/>
    <property type="evidence" value="ECO:0007669"/>
    <property type="project" value="InterPro"/>
</dbReference>
<dbReference type="CDD" id="cd00267">
    <property type="entry name" value="ABC_ATPase"/>
    <property type="match status" value="1"/>
</dbReference>
<accession>A0A0B1Z7Z4</accession>